<evidence type="ECO:0000256" key="1">
    <source>
        <dbReference type="ARBA" id="ARBA00008861"/>
    </source>
</evidence>
<evidence type="ECO:0000259" key="4">
    <source>
        <dbReference type="Pfam" id="PF06094"/>
    </source>
</evidence>
<dbReference type="Gene3D" id="3.10.490.10">
    <property type="entry name" value="Gamma-glutamyl cyclotransferase-like"/>
    <property type="match status" value="1"/>
</dbReference>
<dbReference type="Pfam" id="PF06094">
    <property type="entry name" value="GGACT"/>
    <property type="match status" value="1"/>
</dbReference>
<dbReference type="PANTHER" id="PTHR12510:SF4">
    <property type="entry name" value="GAMMA-GLUTAMYLAMINECYCLOTRANSFERASE"/>
    <property type="match status" value="1"/>
</dbReference>
<dbReference type="InterPro" id="IPR036568">
    <property type="entry name" value="GGCT-like_sf"/>
</dbReference>
<proteinExistence type="inferred from homology"/>
<gene>
    <name evidence="5" type="ORF">OCBIM_22029597mg</name>
</gene>
<reference evidence="5" key="1">
    <citation type="submission" date="2015-07" db="EMBL/GenBank/DDBJ databases">
        <title>MeaNS - Measles Nucleotide Surveillance Program.</title>
        <authorList>
            <person name="Tran T."/>
            <person name="Druce J."/>
        </authorList>
    </citation>
    <scope>NUCLEOTIDE SEQUENCE</scope>
    <source>
        <strain evidence="5">UCB-OBI-ISO-001</strain>
        <tissue evidence="5">Gonad</tissue>
    </source>
</reference>
<dbReference type="InterPro" id="IPR013024">
    <property type="entry name" value="GGCT-like"/>
</dbReference>
<dbReference type="GO" id="GO:0061929">
    <property type="term" value="F:gamma-glutamylaminecyclotransferase activity"/>
    <property type="evidence" value="ECO:0007669"/>
    <property type="project" value="InterPro"/>
</dbReference>
<dbReference type="STRING" id="37653.A0A0L8GR56"/>
<organism evidence="5">
    <name type="scientific">Octopus bimaculoides</name>
    <name type="common">California two-spotted octopus</name>
    <dbReference type="NCBI Taxonomy" id="37653"/>
    <lineage>
        <taxon>Eukaryota</taxon>
        <taxon>Metazoa</taxon>
        <taxon>Spiralia</taxon>
        <taxon>Lophotrochozoa</taxon>
        <taxon>Mollusca</taxon>
        <taxon>Cephalopoda</taxon>
        <taxon>Coleoidea</taxon>
        <taxon>Octopodiformes</taxon>
        <taxon>Octopoda</taxon>
        <taxon>Incirrata</taxon>
        <taxon>Octopodidae</taxon>
        <taxon>Octopus</taxon>
    </lineage>
</organism>
<feature type="active site" description="Proton acceptor" evidence="2">
    <location>
        <position position="86"/>
    </location>
</feature>
<evidence type="ECO:0000256" key="2">
    <source>
        <dbReference type="PIRSR" id="PIRSR639126-1"/>
    </source>
</evidence>
<comment type="similarity">
    <text evidence="1 3">Belongs to the gamma-glutamylcyclotransferase family.</text>
</comment>
<protein>
    <recommendedName>
        <fullName evidence="3">Gamma-glutamylcyclotransferase family protein</fullName>
    </recommendedName>
</protein>
<feature type="domain" description="Gamma-glutamylcyclotransferase AIG2-like" evidence="4">
    <location>
        <begin position="8"/>
        <end position="119"/>
    </location>
</feature>
<evidence type="ECO:0000313" key="5">
    <source>
        <dbReference type="EMBL" id="KOF79372.1"/>
    </source>
</evidence>
<dbReference type="OrthoDB" id="113620at2759"/>
<dbReference type="CDD" id="cd06661">
    <property type="entry name" value="GGCT_like"/>
    <property type="match status" value="1"/>
</dbReference>
<dbReference type="InterPro" id="IPR009288">
    <property type="entry name" value="AIG2-like_dom"/>
</dbReference>
<accession>A0A0L8GR56</accession>
<evidence type="ECO:0000256" key="3">
    <source>
        <dbReference type="RuleBase" id="RU367036"/>
    </source>
</evidence>
<dbReference type="PANTHER" id="PTHR12510">
    <property type="entry name" value="TROPONIN C-AKIN-1 PROTEIN"/>
    <property type="match status" value="1"/>
</dbReference>
<dbReference type="EMBL" id="KQ420779">
    <property type="protein sequence ID" value="KOF79372.1"/>
    <property type="molecule type" value="Genomic_DNA"/>
</dbReference>
<dbReference type="InterPro" id="IPR039126">
    <property type="entry name" value="GGACT"/>
</dbReference>
<sequence length="157" mass="18130">MTVQLERVFVYGTLKRGQPNHFLIENVTNGLAKFIGDATTALRYPLVIASQYNIPFLLPFEGKGNFISGEVYDVDGKMLTRLDELEQHPDVYKREKISVISNGNSFMSWCYILQKPKPKLLDLEFLDNYNNNNSAEKDKYIRRTKDDTPFLPQVMES</sequence>
<dbReference type="AlphaFoldDB" id="A0A0L8GR56"/>
<name>A0A0L8GR56_OCTBM</name>
<dbReference type="SUPFAM" id="SSF110857">
    <property type="entry name" value="Gamma-glutamyl cyclotransferase-like"/>
    <property type="match status" value="1"/>
</dbReference>
<dbReference type="GO" id="GO:0005829">
    <property type="term" value="C:cytosol"/>
    <property type="evidence" value="ECO:0007669"/>
    <property type="project" value="TreeGrafter"/>
</dbReference>